<dbReference type="GO" id="GO:0005886">
    <property type="term" value="C:plasma membrane"/>
    <property type="evidence" value="ECO:0007669"/>
    <property type="project" value="UniProtKB-SubCell"/>
</dbReference>
<evidence type="ECO:0000256" key="4">
    <source>
        <dbReference type="ARBA" id="ARBA00022519"/>
    </source>
</evidence>
<proteinExistence type="inferred from homology"/>
<evidence type="ECO:0000256" key="2">
    <source>
        <dbReference type="ARBA" id="ARBA00005745"/>
    </source>
</evidence>
<feature type="transmembrane region" description="Helical" evidence="8">
    <location>
        <begin position="178"/>
        <end position="200"/>
    </location>
</feature>
<comment type="similarity">
    <text evidence="2">Belongs to the GSP F family.</text>
</comment>
<protein>
    <submittedName>
        <fullName evidence="10">MSHA BIOGENESIS PROTEIN MSHG</fullName>
    </submittedName>
</protein>
<comment type="subcellular location">
    <subcellularLocation>
        <location evidence="1">Cell inner membrane</location>
        <topology evidence="1">Multi-pass membrane protein</topology>
    </subcellularLocation>
</comment>
<evidence type="ECO:0000256" key="1">
    <source>
        <dbReference type="ARBA" id="ARBA00004429"/>
    </source>
</evidence>
<dbReference type="GO" id="GO:0015628">
    <property type="term" value="P:protein secretion by the type II secretion system"/>
    <property type="evidence" value="ECO:0007669"/>
    <property type="project" value="TreeGrafter"/>
</dbReference>
<name>Q7MA08_WOLSU</name>
<dbReference type="Pfam" id="PF00482">
    <property type="entry name" value="T2SSF"/>
    <property type="match status" value="2"/>
</dbReference>
<keyword evidence="5 8" id="KW-0812">Transmembrane</keyword>
<dbReference type="Proteomes" id="UP000000422">
    <property type="component" value="Chromosome"/>
</dbReference>
<feature type="domain" description="Type II secretion system protein GspF" evidence="9">
    <location>
        <begin position="79"/>
        <end position="201"/>
    </location>
</feature>
<keyword evidence="7 8" id="KW-0472">Membrane</keyword>
<dbReference type="PRINTS" id="PR00812">
    <property type="entry name" value="BCTERIALGSPF"/>
</dbReference>
<dbReference type="EMBL" id="BX571658">
    <property type="protein sequence ID" value="CAE09679.1"/>
    <property type="molecule type" value="Genomic_DNA"/>
</dbReference>
<dbReference type="STRING" id="273121.WS0544"/>
<organism evidence="11">
    <name type="scientific">Wolinella succinogenes (strain ATCC 29543 / DSM 1740 / CCUG 13145 / JCM 31913 / LMG 7466 / NCTC 11488 / FDC 602W)</name>
    <name type="common">Vibrio succinogenes</name>
    <dbReference type="NCBI Taxonomy" id="273121"/>
    <lineage>
        <taxon>Bacteria</taxon>
        <taxon>Pseudomonadati</taxon>
        <taxon>Campylobacterota</taxon>
        <taxon>Epsilonproteobacteria</taxon>
        <taxon>Campylobacterales</taxon>
        <taxon>Helicobacteraceae</taxon>
        <taxon>Wolinella</taxon>
    </lineage>
</organism>
<evidence type="ECO:0000256" key="5">
    <source>
        <dbReference type="ARBA" id="ARBA00022692"/>
    </source>
</evidence>
<dbReference type="HOGENOM" id="CLU_035032_2_2_7"/>
<evidence type="ECO:0000313" key="11">
    <source>
        <dbReference type="Proteomes" id="UP000000422"/>
    </source>
</evidence>
<dbReference type="eggNOG" id="COG1459">
    <property type="taxonomic scope" value="Bacteria"/>
</dbReference>
<dbReference type="PANTHER" id="PTHR30012">
    <property type="entry name" value="GENERAL SECRETION PATHWAY PROTEIN"/>
    <property type="match status" value="1"/>
</dbReference>
<feature type="transmembrane region" description="Helical" evidence="8">
    <location>
        <begin position="227"/>
        <end position="246"/>
    </location>
</feature>
<dbReference type="InterPro" id="IPR018076">
    <property type="entry name" value="T2SS_GspF_dom"/>
</dbReference>
<keyword evidence="6 8" id="KW-1133">Transmembrane helix</keyword>
<evidence type="ECO:0000313" key="10">
    <source>
        <dbReference type="EMBL" id="CAE09679.1"/>
    </source>
</evidence>
<gene>
    <name evidence="10" type="ordered locus">WS0544</name>
</gene>
<evidence type="ECO:0000256" key="8">
    <source>
        <dbReference type="SAM" id="Phobius"/>
    </source>
</evidence>
<dbReference type="KEGG" id="wsu:WS0544"/>
<evidence type="ECO:0000256" key="7">
    <source>
        <dbReference type="ARBA" id="ARBA00023136"/>
    </source>
</evidence>
<dbReference type="Gene3D" id="1.20.81.30">
    <property type="entry name" value="Type II secretion system (T2SS), domain F"/>
    <property type="match status" value="2"/>
</dbReference>
<reference evidence="10 11" key="1">
    <citation type="journal article" date="2003" name="Proc. Natl. Acad. Sci. U.S.A.">
        <title>Complete genome sequence and analysis of Wolinella succinogenes.</title>
        <authorList>
            <person name="Baar C."/>
            <person name="Eppinger M."/>
            <person name="Raddatz G."/>
            <person name="Simon JM."/>
            <person name="Lanz C."/>
            <person name="Klimmek O."/>
            <person name="Nandakumar R."/>
            <person name="Gross R."/>
            <person name="Rosinus A."/>
            <person name="Keller H."/>
            <person name="Jagtap P."/>
            <person name="Linke B."/>
            <person name="Meyer F."/>
            <person name="Lederer H."/>
            <person name="Schuster S.C."/>
        </authorList>
    </citation>
    <scope>NUCLEOTIDE SEQUENCE [LARGE SCALE GENOMIC DNA]</scope>
    <source>
        <strain evidence="11">ATCC 29543 / DSM 1740 / CCUG 13145 / JCM 31913 / LMG 7466 / NCTC 11488 / FDC 602W</strain>
    </source>
</reference>
<sequence>MKYFKVTTLAKGKRRQVIVSASSKEEALRKMREEKRGKVLTAKEVSAPLEMKIKESVLYFWDSIRGKNRVKLEDMIPAFRQMSLMLNAGISIHATIEDLIVFSANERLKLIFRDVLSGINSGKSLSEAFGAYQEDLGSLSLSLISLGEQTGSLSHALAMLAETLEEIRSNMAKFKKALRYPTMVIGAMAIAFVLLIVMVIPKFKAIFDSFNAELPLPTRFLLQTEHILSNYGWMILAGLITGVWWIKRRYRSSAAFKKRLDTWSLKIKLLGDIIFLHAMNQYVSTLSLLLKAGISLEEALESGSGMTGNEHLREKFEGVSDAIRRGVGLTEAFRETHLFEPTTLQMINTGEQSGDLDQMLGVAANYYKMRYDNIIDNLSAYIEPILTAFIAGMVLLLALGIFMPMWDLAGAARGG</sequence>
<evidence type="ECO:0000256" key="3">
    <source>
        <dbReference type="ARBA" id="ARBA00022475"/>
    </source>
</evidence>
<dbReference type="InterPro" id="IPR042094">
    <property type="entry name" value="T2SS_GspF_sf"/>
</dbReference>
<accession>Q7MA08</accession>
<feature type="domain" description="Type II secretion system protein GspF" evidence="9">
    <location>
        <begin position="284"/>
        <end position="404"/>
    </location>
</feature>
<dbReference type="PANTHER" id="PTHR30012:SF4">
    <property type="entry name" value="MSHA BIOGENESIS PROTEIN MSHG"/>
    <property type="match status" value="1"/>
</dbReference>
<evidence type="ECO:0000259" key="9">
    <source>
        <dbReference type="Pfam" id="PF00482"/>
    </source>
</evidence>
<evidence type="ECO:0000256" key="6">
    <source>
        <dbReference type="ARBA" id="ARBA00022989"/>
    </source>
</evidence>
<dbReference type="FunFam" id="1.20.81.30:FF:000001">
    <property type="entry name" value="Type II secretion system protein F"/>
    <property type="match status" value="1"/>
</dbReference>
<keyword evidence="4" id="KW-0997">Cell inner membrane</keyword>
<keyword evidence="11" id="KW-1185">Reference proteome</keyword>
<feature type="transmembrane region" description="Helical" evidence="8">
    <location>
        <begin position="385"/>
        <end position="406"/>
    </location>
</feature>
<dbReference type="RefSeq" id="WP_011138479.1">
    <property type="nucleotide sequence ID" value="NC_005090.1"/>
</dbReference>
<dbReference type="AlphaFoldDB" id="Q7MA08"/>
<keyword evidence="3" id="KW-1003">Cell membrane</keyword>
<dbReference type="InterPro" id="IPR003004">
    <property type="entry name" value="GspF/PilC"/>
</dbReference>